<keyword evidence="1" id="KW-0805">Transcription regulation</keyword>
<dbReference type="GO" id="GO:0003700">
    <property type="term" value="F:DNA-binding transcription factor activity"/>
    <property type="evidence" value="ECO:0007669"/>
    <property type="project" value="InterPro"/>
</dbReference>
<organism evidence="4 5">
    <name type="scientific">Flavobacterium agri</name>
    <dbReference type="NCBI Taxonomy" id="2743471"/>
    <lineage>
        <taxon>Bacteria</taxon>
        <taxon>Pseudomonadati</taxon>
        <taxon>Bacteroidota</taxon>
        <taxon>Flavobacteriia</taxon>
        <taxon>Flavobacteriales</taxon>
        <taxon>Flavobacteriaceae</taxon>
        <taxon>Flavobacterium</taxon>
    </lineage>
</organism>
<protein>
    <submittedName>
        <fullName evidence="4">YafY family transcriptional regulator</fullName>
    </submittedName>
</protein>
<dbReference type="PROSITE" id="PS52050">
    <property type="entry name" value="WYL"/>
    <property type="match status" value="1"/>
</dbReference>
<dbReference type="InterPro" id="IPR013196">
    <property type="entry name" value="HTH_11"/>
</dbReference>
<dbReference type="PROSITE" id="PS51000">
    <property type="entry name" value="HTH_DEOR_2"/>
    <property type="match status" value="1"/>
</dbReference>
<name>A0A7Y8Y3S4_9FLAO</name>
<evidence type="ECO:0000313" key="5">
    <source>
        <dbReference type="Proteomes" id="UP000535020"/>
    </source>
</evidence>
<dbReference type="Pfam" id="PF08279">
    <property type="entry name" value="HTH_11"/>
    <property type="match status" value="1"/>
</dbReference>
<accession>A0A7Y8Y3S4</accession>
<dbReference type="InterPro" id="IPR026881">
    <property type="entry name" value="WYL_dom"/>
</dbReference>
<dbReference type="InterPro" id="IPR036390">
    <property type="entry name" value="WH_DNA-bd_sf"/>
</dbReference>
<dbReference type="InterPro" id="IPR001034">
    <property type="entry name" value="DeoR_HTH"/>
</dbReference>
<reference evidence="4 5" key="1">
    <citation type="submission" date="2020-07" db="EMBL/GenBank/DDBJ databases">
        <authorList>
            <person name="Sun Q."/>
        </authorList>
    </citation>
    <scope>NUCLEOTIDE SEQUENCE [LARGE SCALE GENOMIC DNA]</scope>
    <source>
        <strain evidence="4 5">MAH-1</strain>
    </source>
</reference>
<evidence type="ECO:0000256" key="2">
    <source>
        <dbReference type="ARBA" id="ARBA00023163"/>
    </source>
</evidence>
<sequence>MFDESPKRFDRIVAILIQLQSKKIVKAQEMADRFDCSLRTIYRDIRTLEASGVPIYSEAGIGYSLVDGYRLPPVMFTREEASSFIAAEKLMQKFTDKELGENYASAMFKLKAVLRSSEKELVEEIESKVLVRNPRELYNHKAPNALASIFRSVGEKIKVRLSYEAISADEPSERTIEPVGVFHENGNWYIYGYCHLRKDYRQFRTDRIHGITLTEEKFDMEHAALESYLSASNHETTMVRIVVDKEIVKYIKSDRRNYGFVSEKIVADGVEMTFQSRDIENGFARWFITFADFASVIEPLSLNDRLVDIMEIGKARMKKVGHEFHE</sequence>
<dbReference type="InterPro" id="IPR036388">
    <property type="entry name" value="WH-like_DNA-bd_sf"/>
</dbReference>
<evidence type="ECO:0000256" key="1">
    <source>
        <dbReference type="ARBA" id="ARBA00023015"/>
    </source>
</evidence>
<gene>
    <name evidence="4" type="ORF">HZF10_10655</name>
</gene>
<proteinExistence type="predicted"/>
<dbReference type="AlphaFoldDB" id="A0A7Y8Y3S4"/>
<keyword evidence="2" id="KW-0804">Transcription</keyword>
<evidence type="ECO:0000259" key="3">
    <source>
        <dbReference type="PROSITE" id="PS51000"/>
    </source>
</evidence>
<dbReference type="Proteomes" id="UP000535020">
    <property type="component" value="Unassembled WGS sequence"/>
</dbReference>
<dbReference type="InterPro" id="IPR051534">
    <property type="entry name" value="CBASS_pafABC_assoc_protein"/>
</dbReference>
<dbReference type="Gene3D" id="1.10.10.10">
    <property type="entry name" value="Winged helix-like DNA-binding domain superfamily/Winged helix DNA-binding domain"/>
    <property type="match status" value="1"/>
</dbReference>
<keyword evidence="5" id="KW-1185">Reference proteome</keyword>
<comment type="caution">
    <text evidence="4">The sequence shown here is derived from an EMBL/GenBank/DDBJ whole genome shotgun (WGS) entry which is preliminary data.</text>
</comment>
<feature type="domain" description="HTH deoR-type" evidence="3">
    <location>
        <begin position="8"/>
        <end position="63"/>
    </location>
</feature>
<dbReference type="RefSeq" id="WP_176006194.1">
    <property type="nucleotide sequence ID" value="NZ_JABWMI010000011.1"/>
</dbReference>
<dbReference type="SUPFAM" id="SSF46785">
    <property type="entry name" value="Winged helix' DNA-binding domain"/>
    <property type="match status" value="1"/>
</dbReference>
<dbReference type="PANTHER" id="PTHR34580">
    <property type="match status" value="1"/>
</dbReference>
<evidence type="ECO:0000313" key="4">
    <source>
        <dbReference type="EMBL" id="NYA71383.1"/>
    </source>
</evidence>
<dbReference type="EMBL" id="JACBJI010000004">
    <property type="protein sequence ID" value="NYA71383.1"/>
    <property type="molecule type" value="Genomic_DNA"/>
</dbReference>
<dbReference type="Pfam" id="PF13280">
    <property type="entry name" value="WYL"/>
    <property type="match status" value="1"/>
</dbReference>
<dbReference type="PANTHER" id="PTHR34580:SF3">
    <property type="entry name" value="PROTEIN PAFB"/>
    <property type="match status" value="1"/>
</dbReference>